<protein>
    <submittedName>
        <fullName evidence="1">Uncharacterized protein</fullName>
    </submittedName>
</protein>
<name>A0A0A2SPX6_9GAMM</name>
<accession>A0A0A2SPX6</accession>
<sequence>MNLKLREQEDFFKTMVGMNSHHRGARMIWPLLGKSFYPLSLLGLEKHLSSMQMEPMIFFRPDSHTQGLS</sequence>
<keyword evidence="2" id="KW-1185">Reference proteome</keyword>
<evidence type="ECO:0000313" key="1">
    <source>
        <dbReference type="EMBL" id="KGP63200.1"/>
    </source>
</evidence>
<gene>
    <name evidence="1" type="ORF">EP47_06905</name>
</gene>
<evidence type="ECO:0000313" key="2">
    <source>
        <dbReference type="Proteomes" id="UP000054422"/>
    </source>
</evidence>
<proteinExistence type="predicted"/>
<organism evidence="1 2">
    <name type="scientific">Legionella norrlandica</name>
    <dbReference type="NCBI Taxonomy" id="1498499"/>
    <lineage>
        <taxon>Bacteria</taxon>
        <taxon>Pseudomonadati</taxon>
        <taxon>Pseudomonadota</taxon>
        <taxon>Gammaproteobacteria</taxon>
        <taxon>Legionellales</taxon>
        <taxon>Legionellaceae</taxon>
        <taxon>Legionella</taxon>
    </lineage>
</organism>
<dbReference type="STRING" id="1498499.EP47_06905"/>
<reference evidence="1 2" key="1">
    <citation type="submission" date="2014-05" db="EMBL/GenBank/DDBJ databases">
        <authorList>
            <person name="Rizzardi K."/>
            <person name="Winiecka-Krusnell J."/>
            <person name="Ramliden M."/>
            <person name="Alm E."/>
            <person name="Andersson S."/>
            <person name="Byfors S."/>
        </authorList>
    </citation>
    <scope>NUCLEOTIDE SEQUENCE [LARGE SCALE GENOMIC DNA]</scope>
    <source>
        <strain evidence="1 2">LEGN</strain>
    </source>
</reference>
<dbReference type="Proteomes" id="UP000054422">
    <property type="component" value="Unassembled WGS sequence"/>
</dbReference>
<comment type="caution">
    <text evidence="1">The sequence shown here is derived from an EMBL/GenBank/DDBJ whole genome shotgun (WGS) entry which is preliminary data.</text>
</comment>
<dbReference type="EMBL" id="JNCF01000023">
    <property type="protein sequence ID" value="KGP63200.1"/>
    <property type="molecule type" value="Genomic_DNA"/>
</dbReference>
<dbReference type="AlphaFoldDB" id="A0A0A2SPX6"/>